<dbReference type="Proteomes" id="UP000620124">
    <property type="component" value="Unassembled WGS sequence"/>
</dbReference>
<dbReference type="OrthoDB" id="3266199at2759"/>
<reference evidence="1" key="1">
    <citation type="submission" date="2020-05" db="EMBL/GenBank/DDBJ databases">
        <title>Mycena genomes resolve the evolution of fungal bioluminescence.</title>
        <authorList>
            <person name="Tsai I.J."/>
        </authorList>
    </citation>
    <scope>NUCLEOTIDE SEQUENCE</scope>
    <source>
        <strain evidence="1">CCC161011</strain>
    </source>
</reference>
<gene>
    <name evidence="1" type="ORF">MVEN_00923800</name>
</gene>
<sequence>MAAESSIIAHVPTYHPLFSDPAADTNLRSTEGTLFRVPAFVLRRTAGYFAATLPATADAEPVPLDEPAALLARMLSMLCGLPPPDPPLDFDAAEAILALAERWDAPGAAARVRDMITGPVFLAEPPAPVRRCLRIASRGTLTLFLYDEIHNELLRRLPTRDLMALLGLHRRRRDTLDRMLSGENAEGINPAAVAGRCTVCELQVDNYLWREYRARIFAEMDTRPMGDTVIGSAVDEWREALACWSAKCTGPECGKLIYDKDVILPEIKACIDKLPDTV</sequence>
<name>A0A8H7D1T2_9AGAR</name>
<proteinExistence type="predicted"/>
<accession>A0A8H7D1T2</accession>
<organism evidence="1 2">
    <name type="scientific">Mycena venus</name>
    <dbReference type="NCBI Taxonomy" id="2733690"/>
    <lineage>
        <taxon>Eukaryota</taxon>
        <taxon>Fungi</taxon>
        <taxon>Dikarya</taxon>
        <taxon>Basidiomycota</taxon>
        <taxon>Agaricomycotina</taxon>
        <taxon>Agaricomycetes</taxon>
        <taxon>Agaricomycetidae</taxon>
        <taxon>Agaricales</taxon>
        <taxon>Marasmiineae</taxon>
        <taxon>Mycenaceae</taxon>
        <taxon>Mycena</taxon>
    </lineage>
</organism>
<evidence type="ECO:0000313" key="2">
    <source>
        <dbReference type="Proteomes" id="UP000620124"/>
    </source>
</evidence>
<evidence type="ECO:0000313" key="1">
    <source>
        <dbReference type="EMBL" id="KAF7355946.1"/>
    </source>
</evidence>
<protein>
    <recommendedName>
        <fullName evidence="3">BTB domain-containing protein</fullName>
    </recommendedName>
</protein>
<keyword evidence="2" id="KW-1185">Reference proteome</keyword>
<comment type="caution">
    <text evidence="1">The sequence shown here is derived from an EMBL/GenBank/DDBJ whole genome shotgun (WGS) entry which is preliminary data.</text>
</comment>
<evidence type="ECO:0008006" key="3">
    <source>
        <dbReference type="Google" id="ProtNLM"/>
    </source>
</evidence>
<dbReference type="EMBL" id="JACAZI010000007">
    <property type="protein sequence ID" value="KAF7355946.1"/>
    <property type="molecule type" value="Genomic_DNA"/>
</dbReference>
<dbReference type="AlphaFoldDB" id="A0A8H7D1T2"/>